<reference evidence="1" key="1">
    <citation type="submission" date="2018-05" db="EMBL/GenBank/DDBJ databases">
        <title>Draft genome of Mucuna pruriens seed.</title>
        <authorList>
            <person name="Nnadi N.E."/>
            <person name="Vos R."/>
            <person name="Hasami M.H."/>
            <person name="Devisetty U.K."/>
            <person name="Aguiy J.C."/>
        </authorList>
    </citation>
    <scope>NUCLEOTIDE SEQUENCE [LARGE SCALE GENOMIC DNA]</scope>
    <source>
        <strain evidence="1">JCA_2017</strain>
    </source>
</reference>
<dbReference type="PANTHER" id="PTHR11439:SF440">
    <property type="entry name" value="INTEGRASE CATALYTIC DOMAIN-CONTAINING PROTEIN"/>
    <property type="match status" value="1"/>
</dbReference>
<dbReference type="AlphaFoldDB" id="A0A371GQA2"/>
<dbReference type="EMBL" id="QJKJ01004790">
    <property type="protein sequence ID" value="RDX92751.1"/>
    <property type="molecule type" value="Genomic_DNA"/>
</dbReference>
<evidence type="ECO:0000313" key="2">
    <source>
        <dbReference type="Proteomes" id="UP000257109"/>
    </source>
</evidence>
<keyword evidence="2" id="KW-1185">Reference proteome</keyword>
<dbReference type="STRING" id="157652.A0A371GQA2"/>
<organism evidence="1 2">
    <name type="scientific">Mucuna pruriens</name>
    <name type="common">Velvet bean</name>
    <name type="synonym">Dolichos pruriens</name>
    <dbReference type="NCBI Taxonomy" id="157652"/>
    <lineage>
        <taxon>Eukaryota</taxon>
        <taxon>Viridiplantae</taxon>
        <taxon>Streptophyta</taxon>
        <taxon>Embryophyta</taxon>
        <taxon>Tracheophyta</taxon>
        <taxon>Spermatophyta</taxon>
        <taxon>Magnoliopsida</taxon>
        <taxon>eudicotyledons</taxon>
        <taxon>Gunneridae</taxon>
        <taxon>Pentapetalae</taxon>
        <taxon>rosids</taxon>
        <taxon>fabids</taxon>
        <taxon>Fabales</taxon>
        <taxon>Fabaceae</taxon>
        <taxon>Papilionoideae</taxon>
        <taxon>50 kb inversion clade</taxon>
        <taxon>NPAAA clade</taxon>
        <taxon>indigoferoid/millettioid clade</taxon>
        <taxon>Phaseoleae</taxon>
        <taxon>Mucuna</taxon>
    </lineage>
</organism>
<dbReference type="Proteomes" id="UP000257109">
    <property type="component" value="Unassembled WGS sequence"/>
</dbReference>
<feature type="non-terminal residue" evidence="1">
    <location>
        <position position="1"/>
    </location>
</feature>
<gene>
    <name evidence="1" type="ORF">CR513_25078</name>
</gene>
<evidence type="ECO:0000313" key="1">
    <source>
        <dbReference type="EMBL" id="RDX92751.1"/>
    </source>
</evidence>
<comment type="caution">
    <text evidence="1">The sequence shown here is derived from an EMBL/GenBank/DDBJ whole genome shotgun (WGS) entry which is preliminary data.</text>
</comment>
<dbReference type="OrthoDB" id="1719680at2759"/>
<protein>
    <submittedName>
        <fullName evidence="1">Mitochondrial protein</fullName>
    </submittedName>
</protein>
<sequence>MLVSHFEMKELGKLKYFLGVSYYRNDIFISQRKYIFDLLKKIGKNWDARQQGCSLNITTRLEVKKVHLSIKRELIYLSHTRPNIVYVVSTKFEKTLHYLKTNLSKRLLFGREGSLSLEIYTNANYAGSVTDRKFTSYYCLFLGRNLMKIILDNLKVKYEVSIKLFCDNNSTISIAHNTI</sequence>
<dbReference type="PANTHER" id="PTHR11439">
    <property type="entry name" value="GAG-POL-RELATED RETROTRANSPOSON"/>
    <property type="match status" value="1"/>
</dbReference>
<name>A0A371GQA2_MUCPR</name>
<proteinExistence type="predicted"/>
<accession>A0A371GQA2</accession>